<evidence type="ECO:0000313" key="3">
    <source>
        <dbReference type="Proteomes" id="UP000769528"/>
    </source>
</evidence>
<sequence>VTIEKKLKVWSILTKDLLYEKELSEILGVGRENNNKTRVLAANPTKLLDLLQINEHSNFLTMHFPLQGGVFKIFKIEHSYQEGDFQLIDLGVSLSTVVPDISS</sequence>
<organism evidence="2 3">
    <name type="scientific">Wickerhamomyces mucosus</name>
    <dbReference type="NCBI Taxonomy" id="1378264"/>
    <lineage>
        <taxon>Eukaryota</taxon>
        <taxon>Fungi</taxon>
        <taxon>Dikarya</taxon>
        <taxon>Ascomycota</taxon>
        <taxon>Saccharomycotina</taxon>
        <taxon>Saccharomycetes</taxon>
        <taxon>Phaffomycetales</taxon>
        <taxon>Wickerhamomycetaceae</taxon>
        <taxon>Wickerhamomyces</taxon>
    </lineage>
</organism>
<gene>
    <name evidence="2" type="ORF">WICMUC_000743</name>
</gene>
<dbReference type="OrthoDB" id="67716at2759"/>
<dbReference type="Proteomes" id="UP000769528">
    <property type="component" value="Unassembled WGS sequence"/>
</dbReference>
<comment type="caution">
    <text evidence="2">The sequence shown here is derived from an EMBL/GenBank/DDBJ whole genome shotgun (WGS) entry which is preliminary data.</text>
</comment>
<dbReference type="InterPro" id="IPR059141">
    <property type="entry name" value="Beta-prop_Nup120_160"/>
</dbReference>
<accession>A0A9P8TI74</accession>
<name>A0A9P8TI74_9ASCO</name>
<feature type="non-terminal residue" evidence="2">
    <location>
        <position position="103"/>
    </location>
</feature>
<keyword evidence="3" id="KW-1185">Reference proteome</keyword>
<reference evidence="2" key="2">
    <citation type="submission" date="2021-01" db="EMBL/GenBank/DDBJ databases">
        <authorList>
            <person name="Schikora-Tamarit M.A."/>
        </authorList>
    </citation>
    <scope>NUCLEOTIDE SEQUENCE</scope>
    <source>
        <strain evidence="2">CBS6341</strain>
    </source>
</reference>
<evidence type="ECO:0000313" key="2">
    <source>
        <dbReference type="EMBL" id="KAH3679759.1"/>
    </source>
</evidence>
<feature type="non-terminal residue" evidence="2">
    <location>
        <position position="1"/>
    </location>
</feature>
<evidence type="ECO:0000259" key="1">
    <source>
        <dbReference type="Pfam" id="PF11715"/>
    </source>
</evidence>
<proteinExistence type="predicted"/>
<dbReference type="EMBL" id="JAEUBF010000239">
    <property type="protein sequence ID" value="KAH3679759.1"/>
    <property type="molecule type" value="Genomic_DNA"/>
</dbReference>
<protein>
    <recommendedName>
        <fullName evidence="1">Nucleoporin Nup120/160 beta-propeller domain-containing protein</fullName>
    </recommendedName>
</protein>
<dbReference type="AlphaFoldDB" id="A0A9P8TI74"/>
<feature type="domain" description="Nucleoporin Nup120/160 beta-propeller" evidence="1">
    <location>
        <begin position="1"/>
        <end position="96"/>
    </location>
</feature>
<reference evidence="2" key="1">
    <citation type="journal article" date="2021" name="Open Biol.">
        <title>Shared evolutionary footprints suggest mitochondrial oxidative damage underlies multiple complex I losses in fungi.</title>
        <authorList>
            <person name="Schikora-Tamarit M.A."/>
            <person name="Marcet-Houben M."/>
            <person name="Nosek J."/>
            <person name="Gabaldon T."/>
        </authorList>
    </citation>
    <scope>NUCLEOTIDE SEQUENCE</scope>
    <source>
        <strain evidence="2">CBS6341</strain>
    </source>
</reference>
<dbReference type="Pfam" id="PF11715">
    <property type="entry name" value="Beta-prop_Nup120_160"/>
    <property type="match status" value="1"/>
</dbReference>